<organism evidence="9 10">
    <name type="scientific">Kineosporia babensis</name>
    <dbReference type="NCBI Taxonomy" id="499548"/>
    <lineage>
        <taxon>Bacteria</taxon>
        <taxon>Bacillati</taxon>
        <taxon>Actinomycetota</taxon>
        <taxon>Actinomycetes</taxon>
        <taxon>Kineosporiales</taxon>
        <taxon>Kineosporiaceae</taxon>
        <taxon>Kineosporia</taxon>
    </lineage>
</organism>
<evidence type="ECO:0000256" key="6">
    <source>
        <dbReference type="ARBA" id="ARBA00023136"/>
    </source>
</evidence>
<keyword evidence="2 7" id="KW-0813">Transport</keyword>
<accession>A0A9X1SWH7</accession>
<dbReference type="PANTHER" id="PTHR30193">
    <property type="entry name" value="ABC TRANSPORTER PERMEASE PROTEIN"/>
    <property type="match status" value="1"/>
</dbReference>
<dbReference type="InterPro" id="IPR000515">
    <property type="entry name" value="MetI-like"/>
</dbReference>
<feature type="transmembrane region" description="Helical" evidence="7">
    <location>
        <begin position="28"/>
        <end position="49"/>
    </location>
</feature>
<comment type="subcellular location">
    <subcellularLocation>
        <location evidence="1 7">Cell membrane</location>
        <topology evidence="1 7">Multi-pass membrane protein</topology>
    </subcellularLocation>
</comment>
<dbReference type="EMBL" id="JAJOMB010000018">
    <property type="protein sequence ID" value="MCD5314754.1"/>
    <property type="molecule type" value="Genomic_DNA"/>
</dbReference>
<dbReference type="PROSITE" id="PS50928">
    <property type="entry name" value="ABC_TM1"/>
    <property type="match status" value="1"/>
</dbReference>
<feature type="domain" description="ABC transmembrane type-1" evidence="8">
    <location>
        <begin position="85"/>
        <end position="299"/>
    </location>
</feature>
<dbReference type="GO" id="GO:0005886">
    <property type="term" value="C:plasma membrane"/>
    <property type="evidence" value="ECO:0007669"/>
    <property type="project" value="UniProtKB-SubCell"/>
</dbReference>
<comment type="similarity">
    <text evidence="7">Belongs to the binding-protein-dependent transport system permease family.</text>
</comment>
<gene>
    <name evidence="9" type="ORF">LR394_28015</name>
</gene>
<feature type="transmembrane region" description="Helical" evidence="7">
    <location>
        <begin position="123"/>
        <end position="145"/>
    </location>
</feature>
<evidence type="ECO:0000259" key="8">
    <source>
        <dbReference type="PROSITE" id="PS50928"/>
    </source>
</evidence>
<keyword evidence="5 7" id="KW-1133">Transmembrane helix</keyword>
<dbReference type="PANTHER" id="PTHR30193:SF41">
    <property type="entry name" value="DIACETYLCHITOBIOSE UPTAKE SYSTEM PERMEASE PROTEIN NGCF"/>
    <property type="match status" value="1"/>
</dbReference>
<dbReference type="GO" id="GO:0055085">
    <property type="term" value="P:transmembrane transport"/>
    <property type="evidence" value="ECO:0007669"/>
    <property type="project" value="InterPro"/>
</dbReference>
<feature type="transmembrane region" description="Helical" evidence="7">
    <location>
        <begin position="224"/>
        <end position="244"/>
    </location>
</feature>
<feature type="transmembrane region" description="Helical" evidence="7">
    <location>
        <begin position="88"/>
        <end position="111"/>
    </location>
</feature>
<evidence type="ECO:0000256" key="1">
    <source>
        <dbReference type="ARBA" id="ARBA00004651"/>
    </source>
</evidence>
<dbReference type="Proteomes" id="UP001138997">
    <property type="component" value="Unassembled WGS sequence"/>
</dbReference>
<evidence type="ECO:0000313" key="10">
    <source>
        <dbReference type="Proteomes" id="UP001138997"/>
    </source>
</evidence>
<proteinExistence type="inferred from homology"/>
<feature type="transmembrane region" description="Helical" evidence="7">
    <location>
        <begin position="165"/>
        <end position="186"/>
    </location>
</feature>
<evidence type="ECO:0000256" key="2">
    <source>
        <dbReference type="ARBA" id="ARBA00022448"/>
    </source>
</evidence>
<dbReference type="Gene3D" id="1.10.3720.10">
    <property type="entry name" value="MetI-like"/>
    <property type="match status" value="1"/>
</dbReference>
<sequence>MTLTAARPVRAKVVHKVSPAVRSQHRAAYILVLPFLIFFTAMLLAPLAYSAYLSLFRTQLIGGRQFAGLENYRRAFTDPSFLDGLRRVALFLVVQVPIMLGLALFLALALDSGLARGAKTLRLLYFVPYAVPGVVATLMWGYLYGPDYGPIAQVAERLGLGAPDLLAPGSILGSMMNIVTWEYVGYNMIIMYAALRAVPAELSEAAAIDGAGAVRIAWSIKVPAIRPAILLTVIFSIIGTFQLFNEPSLLRSAAPNAIGEDYTPNFYAYSIAFTQQDVNYAAALAFLLGTVIAVISYLVQSAQNRRLA</sequence>
<keyword evidence="10" id="KW-1185">Reference proteome</keyword>
<evidence type="ECO:0000256" key="5">
    <source>
        <dbReference type="ARBA" id="ARBA00022989"/>
    </source>
</evidence>
<keyword evidence="3" id="KW-1003">Cell membrane</keyword>
<dbReference type="CDD" id="cd06261">
    <property type="entry name" value="TM_PBP2"/>
    <property type="match status" value="1"/>
</dbReference>
<dbReference type="Pfam" id="PF00528">
    <property type="entry name" value="BPD_transp_1"/>
    <property type="match status" value="1"/>
</dbReference>
<keyword evidence="4 7" id="KW-0812">Transmembrane</keyword>
<evidence type="ECO:0000256" key="4">
    <source>
        <dbReference type="ARBA" id="ARBA00022692"/>
    </source>
</evidence>
<comment type="caution">
    <text evidence="9">The sequence shown here is derived from an EMBL/GenBank/DDBJ whole genome shotgun (WGS) entry which is preliminary data.</text>
</comment>
<name>A0A9X1SWH7_9ACTN</name>
<dbReference type="AlphaFoldDB" id="A0A9X1SWH7"/>
<reference evidence="9" key="1">
    <citation type="submission" date="2021-11" db="EMBL/GenBank/DDBJ databases">
        <title>Streptomyces corallinus and Kineosporia corallina sp. nov., two new coral-derived marine actinobacteria.</title>
        <authorList>
            <person name="Buangrab K."/>
            <person name="Sutthacheep M."/>
            <person name="Yeemin T."/>
            <person name="Harunari E."/>
            <person name="Igarashi Y."/>
            <person name="Sripreechasak P."/>
            <person name="Kanchanasin P."/>
            <person name="Tanasupawat S."/>
            <person name="Phongsopitanun W."/>
        </authorList>
    </citation>
    <scope>NUCLEOTIDE SEQUENCE</scope>
    <source>
        <strain evidence="9">JCM 31032</strain>
    </source>
</reference>
<evidence type="ECO:0000256" key="7">
    <source>
        <dbReference type="RuleBase" id="RU363032"/>
    </source>
</evidence>
<feature type="transmembrane region" description="Helical" evidence="7">
    <location>
        <begin position="280"/>
        <end position="299"/>
    </location>
</feature>
<evidence type="ECO:0000256" key="3">
    <source>
        <dbReference type="ARBA" id="ARBA00022475"/>
    </source>
</evidence>
<protein>
    <submittedName>
        <fullName evidence="9">Sugar ABC transporter permease</fullName>
    </submittedName>
</protein>
<dbReference type="InterPro" id="IPR051393">
    <property type="entry name" value="ABC_transporter_permease"/>
</dbReference>
<keyword evidence="6 7" id="KW-0472">Membrane</keyword>
<dbReference type="RefSeq" id="WP_231447558.1">
    <property type="nucleotide sequence ID" value="NZ_JAJOMB010000018.1"/>
</dbReference>
<evidence type="ECO:0000313" key="9">
    <source>
        <dbReference type="EMBL" id="MCD5314754.1"/>
    </source>
</evidence>
<dbReference type="SUPFAM" id="SSF161098">
    <property type="entry name" value="MetI-like"/>
    <property type="match status" value="1"/>
</dbReference>
<dbReference type="InterPro" id="IPR035906">
    <property type="entry name" value="MetI-like_sf"/>
</dbReference>